<dbReference type="RefSeq" id="WP_250063926.1">
    <property type="nucleotide sequence ID" value="NZ_JAMJPK010000012.1"/>
</dbReference>
<keyword evidence="3" id="KW-0677">Repeat</keyword>
<evidence type="ECO:0000256" key="3">
    <source>
        <dbReference type="ARBA" id="ARBA00022737"/>
    </source>
</evidence>
<evidence type="ECO:0000256" key="2">
    <source>
        <dbReference type="ARBA" id="ARBA00019992"/>
    </source>
</evidence>
<gene>
    <name evidence="5" type="ORF">M8009_18560</name>
</gene>
<evidence type="ECO:0000313" key="6">
    <source>
        <dbReference type="Proteomes" id="UP001165369"/>
    </source>
</evidence>
<accession>A0ABT0T5S6</accession>
<evidence type="ECO:0000256" key="4">
    <source>
        <dbReference type="ARBA" id="ARBA00022803"/>
    </source>
</evidence>
<protein>
    <recommendedName>
        <fullName evidence="2">Tetratricopeptide repeat protein 38</fullName>
    </recommendedName>
</protein>
<dbReference type="Gene3D" id="1.25.40.10">
    <property type="entry name" value="Tetratricopeptide repeat domain"/>
    <property type="match status" value="1"/>
</dbReference>
<dbReference type="InterPro" id="IPR011990">
    <property type="entry name" value="TPR-like_helical_dom_sf"/>
</dbReference>
<keyword evidence="4" id="KW-0802">TPR repeat</keyword>
<reference evidence="5" key="1">
    <citation type="submission" date="2022-05" db="EMBL/GenBank/DDBJ databases">
        <title>Halomonas geminus sp. nov. and Halomonas llamarensis sp. nov. isolated from high-altitude salars of the Atacama Desert.</title>
        <authorList>
            <person name="Hintersatz C."/>
            <person name="Rojas L.A."/>
            <person name="Wei T.-S."/>
            <person name="Kutschke S."/>
            <person name="Lehmann F."/>
            <person name="Jain R."/>
            <person name="Pollmann K."/>
        </authorList>
    </citation>
    <scope>NUCLEOTIDE SEQUENCE</scope>
    <source>
        <strain evidence="5">ATCH28</strain>
    </source>
</reference>
<evidence type="ECO:0000313" key="5">
    <source>
        <dbReference type="EMBL" id="MCL7942283.1"/>
    </source>
</evidence>
<dbReference type="PANTHER" id="PTHR16263:SF4">
    <property type="entry name" value="TETRATRICOPEPTIDE REPEAT PROTEIN 38"/>
    <property type="match status" value="1"/>
</dbReference>
<dbReference type="SUPFAM" id="SSF48452">
    <property type="entry name" value="TPR-like"/>
    <property type="match status" value="1"/>
</dbReference>
<proteinExistence type="inferred from homology"/>
<comment type="similarity">
    <text evidence="1">Belongs to the TTC38 family.</text>
</comment>
<name>A0ABT0T5S6_9GAMM</name>
<dbReference type="CDD" id="cd05804">
    <property type="entry name" value="StaR_like"/>
    <property type="match status" value="1"/>
</dbReference>
<dbReference type="InterPro" id="IPR033891">
    <property type="entry name" value="TTC38"/>
</dbReference>
<comment type="caution">
    <text evidence="5">The sequence shown here is derived from an EMBL/GenBank/DDBJ whole genome shotgun (WGS) entry which is preliminary data.</text>
</comment>
<dbReference type="Proteomes" id="UP001165369">
    <property type="component" value="Unassembled WGS sequence"/>
</dbReference>
<organism evidence="5 6">
    <name type="scientific">Halomonas gemina</name>
    <dbReference type="NCBI Taxonomy" id="2945105"/>
    <lineage>
        <taxon>Bacteria</taxon>
        <taxon>Pseudomonadati</taxon>
        <taxon>Pseudomonadota</taxon>
        <taxon>Gammaproteobacteria</taxon>
        <taxon>Oceanospirillales</taxon>
        <taxon>Halomonadaceae</taxon>
        <taxon>Halomonas</taxon>
    </lineage>
</organism>
<dbReference type="EMBL" id="JAMJPK010000012">
    <property type="protein sequence ID" value="MCL7942283.1"/>
    <property type="molecule type" value="Genomic_DNA"/>
</dbReference>
<keyword evidence="6" id="KW-1185">Reference proteome</keyword>
<dbReference type="PANTHER" id="PTHR16263">
    <property type="entry name" value="TETRATRICOPEPTIDE REPEAT PROTEIN 38"/>
    <property type="match status" value="1"/>
</dbReference>
<sequence>MPCHDRYGLPLSTSSDFAAEQYQTGLDLLLSLWPGAAQTLEEAITADPSFALAYAGRARLHAIQAESAEALSRIATAEELVARHGTERERSHVGVLSLAINGKAARALDGALAHADCWPRDILILSLPLGAFGLFAFSGMADHDQARVDLCERHARHFEADDWWFLTYRGWAHGENGNVTLGRELTQRALEVRHNNVNAAHAFAHVLHESGASDEAEAHITDWLPGYDRSGILHGHIAWHGALVALEKGDAERALAIYGEHVAPSASTGVPINVVSDTSSFLWRLQAYDHAAPAGLWDEAASYASNYFRQAGFPFADFHMALIAAATGDFSALESRVAGLTDLVETGSLPAGPVVPAICRAARAFAEEDYAGCARLLEPMASEVVRIGGSGAQREIVEDTLLVSLMRSGEADKARALLDKRLHRRPSTRDMRWRNSLVSG</sequence>
<evidence type="ECO:0000256" key="1">
    <source>
        <dbReference type="ARBA" id="ARBA00005857"/>
    </source>
</evidence>